<keyword evidence="8 16" id="KW-0378">Hydrolase</keyword>
<comment type="pathway">
    <text evidence="16">Cell wall biogenesis; peptidoglycan biosynthesis.</text>
</comment>
<dbReference type="InterPro" id="IPR037532">
    <property type="entry name" value="FtsI_transpept"/>
</dbReference>
<dbReference type="Pfam" id="PF00905">
    <property type="entry name" value="Transpeptidase"/>
    <property type="match status" value="1"/>
</dbReference>
<feature type="domain" description="Penicillin-binding protein dimerisation" evidence="18">
    <location>
        <begin position="60"/>
        <end position="243"/>
    </location>
</feature>
<dbReference type="GeneID" id="57363622"/>
<dbReference type="STRING" id="43657.S4054249_18800"/>
<dbReference type="Gene3D" id="1.10.150.770">
    <property type="match status" value="1"/>
</dbReference>
<evidence type="ECO:0000256" key="7">
    <source>
        <dbReference type="ARBA" id="ARBA00022692"/>
    </source>
</evidence>
<name>A0A166WFV8_9GAMM</name>
<comment type="similarity">
    <text evidence="16">Belongs to the transpeptidase family. FtsI subfamily.</text>
</comment>
<evidence type="ECO:0000256" key="13">
    <source>
        <dbReference type="ARBA" id="ARBA00023210"/>
    </source>
</evidence>
<dbReference type="Gene3D" id="3.40.710.10">
    <property type="entry name" value="DD-peptidase/beta-lactamase superfamily"/>
    <property type="match status" value="1"/>
</dbReference>
<keyword evidence="9 16" id="KW-0133">Cell shape</keyword>
<comment type="caution">
    <text evidence="19">The sequence shown here is derived from an EMBL/GenBank/DDBJ whole genome shotgun (WGS) entry which is preliminary data.</text>
</comment>
<evidence type="ECO:0000256" key="10">
    <source>
        <dbReference type="ARBA" id="ARBA00022984"/>
    </source>
</evidence>
<keyword evidence="6 16" id="KW-0645">Protease</keyword>
<evidence type="ECO:0000256" key="8">
    <source>
        <dbReference type="ARBA" id="ARBA00022801"/>
    </source>
</evidence>
<keyword evidence="13 16" id="KW-0717">Septation</keyword>
<evidence type="ECO:0000256" key="11">
    <source>
        <dbReference type="ARBA" id="ARBA00022989"/>
    </source>
</evidence>
<evidence type="ECO:0000256" key="1">
    <source>
        <dbReference type="ARBA" id="ARBA00004370"/>
    </source>
</evidence>
<dbReference type="GO" id="GO:0008955">
    <property type="term" value="F:peptidoglycan glycosyltransferase activity"/>
    <property type="evidence" value="ECO:0007669"/>
    <property type="project" value="InterPro"/>
</dbReference>
<dbReference type="AlphaFoldDB" id="A0A166WFV8"/>
<gene>
    <name evidence="16" type="primary">ftsI</name>
    <name evidence="19" type="ORF">N475_16770</name>
</gene>
<feature type="active site" description="Acyl-ester intermediate" evidence="16">
    <location>
        <position position="330"/>
    </location>
</feature>
<dbReference type="InterPro" id="IPR012338">
    <property type="entry name" value="Beta-lactam/transpept-like"/>
</dbReference>
<keyword evidence="5 16" id="KW-0121">Carboxypeptidase</keyword>
<dbReference type="GO" id="GO:0009002">
    <property type="term" value="F:serine-type D-Ala-D-Ala carboxypeptidase activity"/>
    <property type="evidence" value="ECO:0007669"/>
    <property type="project" value="UniProtKB-UniRule"/>
</dbReference>
<dbReference type="UniPathway" id="UPA00219"/>
<evidence type="ECO:0000256" key="12">
    <source>
        <dbReference type="ARBA" id="ARBA00023136"/>
    </source>
</evidence>
<dbReference type="RefSeq" id="WP_063355528.1">
    <property type="nucleotide sequence ID" value="NZ_AQHB01000030.1"/>
</dbReference>
<feature type="domain" description="Penicillin-binding protein transpeptidase" evidence="17">
    <location>
        <begin position="283"/>
        <end position="578"/>
    </location>
</feature>
<dbReference type="InterPro" id="IPR001460">
    <property type="entry name" value="PCN-bd_Tpept"/>
</dbReference>
<evidence type="ECO:0000256" key="4">
    <source>
        <dbReference type="ARBA" id="ARBA00022618"/>
    </source>
</evidence>
<evidence type="ECO:0000256" key="3">
    <source>
        <dbReference type="ARBA" id="ARBA00022519"/>
    </source>
</evidence>
<dbReference type="Proteomes" id="UP000076643">
    <property type="component" value="Unassembled WGS sequence"/>
</dbReference>
<evidence type="ECO:0000256" key="16">
    <source>
        <dbReference type="HAMAP-Rule" id="MF_02080"/>
    </source>
</evidence>
<accession>A0A166WFV8</accession>
<keyword evidence="7 16" id="KW-0812">Transmembrane</keyword>
<evidence type="ECO:0000259" key="18">
    <source>
        <dbReference type="Pfam" id="PF03717"/>
    </source>
</evidence>
<reference evidence="19 20" key="1">
    <citation type="submission" date="2013-07" db="EMBL/GenBank/DDBJ databases">
        <title>Comparative Genomic and Metabolomic Analysis of Twelve Strains of Pseudoalteromonas luteoviolacea.</title>
        <authorList>
            <person name="Vynne N.G."/>
            <person name="Mansson M."/>
            <person name="Gram L."/>
        </authorList>
    </citation>
    <scope>NUCLEOTIDE SEQUENCE [LARGE SCALE GENOMIC DNA]</scope>
    <source>
        <strain evidence="19 20">DSM 6061</strain>
    </source>
</reference>
<dbReference type="InterPro" id="IPR005311">
    <property type="entry name" value="PBP_dimer"/>
</dbReference>
<evidence type="ECO:0000256" key="9">
    <source>
        <dbReference type="ARBA" id="ARBA00022960"/>
    </source>
</evidence>
<dbReference type="GO" id="GO:0043093">
    <property type="term" value="P:FtsZ-dependent cytokinesis"/>
    <property type="evidence" value="ECO:0007669"/>
    <property type="project" value="UniProtKB-UniRule"/>
</dbReference>
<keyword evidence="2 16" id="KW-1003">Cell membrane</keyword>
<dbReference type="InterPro" id="IPR036138">
    <property type="entry name" value="PBP_dimer_sf"/>
</dbReference>
<keyword evidence="11 16" id="KW-1133">Transmembrane helix</keyword>
<dbReference type="Pfam" id="PF03717">
    <property type="entry name" value="PBP_dimer"/>
    <property type="match status" value="1"/>
</dbReference>
<dbReference type="SUPFAM" id="SSF56601">
    <property type="entry name" value="beta-lactamase/transpeptidase-like"/>
    <property type="match status" value="1"/>
</dbReference>
<dbReference type="HAMAP" id="MF_02080">
    <property type="entry name" value="FtsI_transpept"/>
    <property type="match status" value="1"/>
</dbReference>
<dbReference type="SUPFAM" id="SSF56519">
    <property type="entry name" value="Penicillin binding protein dimerisation domain"/>
    <property type="match status" value="1"/>
</dbReference>
<evidence type="ECO:0000256" key="14">
    <source>
        <dbReference type="ARBA" id="ARBA00023306"/>
    </source>
</evidence>
<dbReference type="Gene3D" id="3.30.450.330">
    <property type="match status" value="1"/>
</dbReference>
<dbReference type="GO" id="GO:0008658">
    <property type="term" value="F:penicillin binding"/>
    <property type="evidence" value="ECO:0007669"/>
    <property type="project" value="InterPro"/>
</dbReference>
<keyword evidence="4 16" id="KW-0132">Cell division</keyword>
<keyword evidence="14 16" id="KW-0131">Cell cycle</keyword>
<dbReference type="PANTHER" id="PTHR30627">
    <property type="entry name" value="PEPTIDOGLYCAN D,D-TRANSPEPTIDASE"/>
    <property type="match status" value="1"/>
</dbReference>
<dbReference type="GO" id="GO:0009252">
    <property type="term" value="P:peptidoglycan biosynthetic process"/>
    <property type="evidence" value="ECO:0007669"/>
    <property type="project" value="UniProtKB-UniRule"/>
</dbReference>
<proteinExistence type="inferred from homology"/>
<keyword evidence="10 16" id="KW-0573">Peptidoglycan synthesis</keyword>
<dbReference type="GO" id="GO:0071555">
    <property type="term" value="P:cell wall organization"/>
    <property type="evidence" value="ECO:0007669"/>
    <property type="project" value="UniProtKB-KW"/>
</dbReference>
<evidence type="ECO:0000259" key="17">
    <source>
        <dbReference type="Pfam" id="PF00905"/>
    </source>
</evidence>
<dbReference type="InterPro" id="IPR050515">
    <property type="entry name" value="Beta-lactam/transpept"/>
</dbReference>
<feature type="transmembrane region" description="Helical" evidence="16">
    <location>
        <begin position="12"/>
        <end position="36"/>
    </location>
</feature>
<evidence type="ECO:0000313" key="19">
    <source>
        <dbReference type="EMBL" id="KZN37346.1"/>
    </source>
</evidence>
<comment type="catalytic activity">
    <reaction evidence="16">
        <text>Preferential cleavage: (Ac)2-L-Lys-D-Ala-|-D-Ala. Also transpeptidation of peptidyl-alanyl moieties that are N-acyl substituents of D-alanine.</text>
        <dbReference type="EC" id="3.4.16.4"/>
    </reaction>
</comment>
<dbReference type="PANTHER" id="PTHR30627:SF1">
    <property type="entry name" value="PEPTIDOGLYCAN D,D-TRANSPEPTIDASE FTSI"/>
    <property type="match status" value="1"/>
</dbReference>
<dbReference type="EMBL" id="AUYB01000104">
    <property type="protein sequence ID" value="KZN37346.1"/>
    <property type="molecule type" value="Genomic_DNA"/>
</dbReference>
<comment type="function">
    <text evidence="16">Catalyzes cross-linking of the peptidoglycan cell wall at the division septum.</text>
</comment>
<evidence type="ECO:0000256" key="6">
    <source>
        <dbReference type="ARBA" id="ARBA00022670"/>
    </source>
</evidence>
<dbReference type="PATRIC" id="fig|1365250.3.peg.2948"/>
<dbReference type="GO" id="GO:0006508">
    <property type="term" value="P:proteolysis"/>
    <property type="evidence" value="ECO:0007669"/>
    <property type="project" value="UniProtKB-KW"/>
</dbReference>
<evidence type="ECO:0000256" key="5">
    <source>
        <dbReference type="ARBA" id="ARBA00022645"/>
    </source>
</evidence>
<protein>
    <recommendedName>
        <fullName evidence="16">Peptidoglycan D,D-transpeptidase FtsI</fullName>
        <ecNumber evidence="16">3.4.16.4</ecNumber>
    </recommendedName>
    <alternativeName>
        <fullName evidence="16">Penicillin-binding protein 3</fullName>
        <shortName evidence="16">PBP-3</shortName>
    </alternativeName>
</protein>
<dbReference type="GO" id="GO:0000917">
    <property type="term" value="P:division septum assembly"/>
    <property type="evidence" value="ECO:0007669"/>
    <property type="project" value="UniProtKB-KW"/>
</dbReference>
<evidence type="ECO:0000313" key="20">
    <source>
        <dbReference type="Proteomes" id="UP000076643"/>
    </source>
</evidence>
<evidence type="ECO:0000256" key="15">
    <source>
        <dbReference type="ARBA" id="ARBA00023316"/>
    </source>
</evidence>
<keyword evidence="12 16" id="KW-0472">Membrane</keyword>
<keyword evidence="20" id="KW-1185">Reference proteome</keyword>
<evidence type="ECO:0000256" key="2">
    <source>
        <dbReference type="ARBA" id="ARBA00022475"/>
    </source>
</evidence>
<comment type="subcellular location">
    <subcellularLocation>
        <location evidence="16">Cell inner membrane</location>
        <topology evidence="16">Single-pass membrane protein</topology>
    </subcellularLocation>
    <subcellularLocation>
        <location evidence="1">Membrane</location>
    </subcellularLocation>
</comment>
<sequence length="604" mass="66319">MKTKSKPSQNLIAWRFILVCVLLVSVFVALIARAAYLQVIEPDKARAENAKRTVRMEKLHVQRGMIFDRNGKELAVSVPVVSVYADPLALDKALKSRVLRLARKSGEDHVALADNEVLLAERKQALYKEQARWRELSDVLQLPSEQVNKKLRGNAKRRFVYLKRQVTPAVAKYIKQMRLPGIHLLDESKRFYPSGEIAAHILGVTNIDGIGIEGIEKRFDKALTGTEGLRTIRKDAQGREVQVLSEEERVAPEDIHLSIDLRIQTIAYRALKSAVLTYQATSGSAMVVDVHTGEILAMVNSPSFNPNDMSNAAPYKRRNRAITDLFEPGSTLKPLAILAGLDHGVIKPEDTINTFPGWMRLGGSLVKDTRNHGEMKLRDILKVSSNMGVAKISQLLPKDYFVGVYQKVGFGEDTGTLMIGESSGLFYPNRRWSDFEIATLSYGYAVSVSTAQVARLYATLGAGGISRPLTILKQEAPQPGERLFKEQDVKAVVSMMESIFEKGGTSSNIKVDGYRAAGKTGTSKKAIAGGYGDEYVGYFAGVAPASDPRLAVVVMVNEPGGDVYYGGDTAGPVFAEIVSNALRMLNVAPDKERVAYISESKNDA</sequence>
<dbReference type="EC" id="3.4.16.4" evidence="16"/>
<keyword evidence="3 16" id="KW-0997">Cell inner membrane</keyword>
<dbReference type="GO" id="GO:0005886">
    <property type="term" value="C:plasma membrane"/>
    <property type="evidence" value="ECO:0007669"/>
    <property type="project" value="UniProtKB-SubCell"/>
</dbReference>
<keyword evidence="15 16" id="KW-0961">Cell wall biogenesis/degradation</keyword>
<dbReference type="Gene3D" id="3.90.1310.10">
    <property type="entry name" value="Penicillin-binding protein 2a (Domain 2)"/>
    <property type="match status" value="1"/>
</dbReference>
<dbReference type="GO" id="GO:0008360">
    <property type="term" value="P:regulation of cell shape"/>
    <property type="evidence" value="ECO:0007669"/>
    <property type="project" value="UniProtKB-KW"/>
</dbReference>
<organism evidence="19 20">
    <name type="scientific">Pseudoalteromonas luteoviolacea DSM 6061</name>
    <dbReference type="NCBI Taxonomy" id="1365250"/>
    <lineage>
        <taxon>Bacteria</taxon>
        <taxon>Pseudomonadati</taxon>
        <taxon>Pseudomonadota</taxon>
        <taxon>Gammaproteobacteria</taxon>
        <taxon>Alteromonadales</taxon>
        <taxon>Pseudoalteromonadaceae</taxon>
        <taxon>Pseudoalteromonas</taxon>
    </lineage>
</organism>